<evidence type="ECO:0000256" key="2">
    <source>
        <dbReference type="SAM" id="MobiDB-lite"/>
    </source>
</evidence>
<dbReference type="RefSeq" id="WP_107991700.1">
    <property type="nucleotide sequence ID" value="NZ_QAYG01000011.1"/>
</dbReference>
<gene>
    <name evidence="3" type="ORF">C8N35_111135</name>
</gene>
<reference evidence="3 4" key="1">
    <citation type="submission" date="2018-04" db="EMBL/GenBank/DDBJ databases">
        <title>Genomic Encyclopedia of Archaeal and Bacterial Type Strains, Phase II (KMG-II): from individual species to whole genera.</title>
        <authorList>
            <person name="Goeker M."/>
        </authorList>
    </citation>
    <scope>NUCLEOTIDE SEQUENCE [LARGE SCALE GENOMIC DNA]</scope>
    <source>
        <strain evidence="3 4">DSM 23382</strain>
    </source>
</reference>
<evidence type="ECO:0000256" key="1">
    <source>
        <dbReference type="SAM" id="Coils"/>
    </source>
</evidence>
<feature type="coiled-coil region" evidence="1">
    <location>
        <begin position="118"/>
        <end position="148"/>
    </location>
</feature>
<name>A0A2T5UYU7_9HYPH</name>
<protein>
    <submittedName>
        <fullName evidence="3">Uncharacterized protein</fullName>
    </submittedName>
</protein>
<evidence type="ECO:0000313" key="4">
    <source>
        <dbReference type="Proteomes" id="UP000244081"/>
    </source>
</evidence>
<proteinExistence type="predicted"/>
<dbReference type="Proteomes" id="UP000244081">
    <property type="component" value="Unassembled WGS sequence"/>
</dbReference>
<organism evidence="3 4">
    <name type="scientific">Breoghania corrubedonensis</name>
    <dbReference type="NCBI Taxonomy" id="665038"/>
    <lineage>
        <taxon>Bacteria</taxon>
        <taxon>Pseudomonadati</taxon>
        <taxon>Pseudomonadota</taxon>
        <taxon>Alphaproteobacteria</taxon>
        <taxon>Hyphomicrobiales</taxon>
        <taxon>Stappiaceae</taxon>
        <taxon>Breoghania</taxon>
    </lineage>
</organism>
<accession>A0A2T5UYU7</accession>
<dbReference type="AlphaFoldDB" id="A0A2T5UYU7"/>
<feature type="compositionally biased region" description="Low complexity" evidence="2">
    <location>
        <begin position="264"/>
        <end position="280"/>
    </location>
</feature>
<dbReference type="EMBL" id="QAYG01000011">
    <property type="protein sequence ID" value="PTW56672.1"/>
    <property type="molecule type" value="Genomic_DNA"/>
</dbReference>
<feature type="region of interest" description="Disordered" evidence="2">
    <location>
        <begin position="254"/>
        <end position="298"/>
    </location>
</feature>
<keyword evidence="1" id="KW-0175">Coiled coil</keyword>
<keyword evidence="4" id="KW-1185">Reference proteome</keyword>
<comment type="caution">
    <text evidence="3">The sequence shown here is derived from an EMBL/GenBank/DDBJ whole genome shotgun (WGS) entry which is preliminary data.</text>
</comment>
<evidence type="ECO:0000313" key="3">
    <source>
        <dbReference type="EMBL" id="PTW56672.1"/>
    </source>
</evidence>
<sequence>MAITPAQAGIDPQYLPSSFVNSAGELTVSSTQAKEVAAGIQARATTLPAGEQAIFLSLVKSPDFSPPGDINASDLSSALNRFEKAAHIIQEFSASTSPGDSSRILARLMVELAGLQRKDALNNRLALRQQARSELESQADQLETAGKEAASAAMMQMCVSIGAAAFSFAASSISLGGALKNASKLKELKSAIPKADGLDGAPNMNGADKLGKAADIGDAAGASTASGTSKVGKAGKAAEATEVETFELKLTIQKTKSTTGADGAPSANARDPNAAAANDPATPPPQQSPNMTDPAGNTEFQLGLRDIGVREAKIQGASGLAGAIGGAGNGIAAGAASGHNLASKEAEADAARDAADAELTKSYADLSAEAQQSLNDMMKTLINFIKEMLDAEVGQMTAITRG</sequence>